<sequence length="277" mass="31918">MLATFMRSQIPSEIVKVLNYIERGILSKFNEDDIQLFYGDYRRRAELLKDVVHLIPKNAMILDAGSSPGFNSLALKMLGYDVISVDINPEPYKPLLERLGIKVIKVDLENESIPLNDESVDCVVFTEVLEHLHPFKITFTLSEINRTLKMRGYIYLTTPNICSIGKRVNCLFGRNPLGKMHVREYAIKEVCDMLNAHGFKPIREEFSLSYNKTPHDAKGKDYKGNLLKMTLKYPTKENIFHLLTLPLVTMMPSLRATIKIIGLKERSVRPHITYRRF</sequence>
<comment type="caution">
    <text evidence="2">The sequence shown here is derived from an EMBL/GenBank/DDBJ whole genome shotgun (WGS) entry which is preliminary data.</text>
</comment>
<evidence type="ECO:0000313" key="2">
    <source>
        <dbReference type="EMBL" id="HGZ59861.1"/>
    </source>
</evidence>
<dbReference type="AlphaFoldDB" id="A0A7J3SJQ0"/>
<proteinExistence type="predicted"/>
<dbReference type="InterPro" id="IPR029063">
    <property type="entry name" value="SAM-dependent_MTases_sf"/>
</dbReference>
<dbReference type="InterPro" id="IPR013216">
    <property type="entry name" value="Methyltransf_11"/>
</dbReference>
<dbReference type="EMBL" id="DTLS01000040">
    <property type="protein sequence ID" value="HGZ59861.1"/>
    <property type="molecule type" value="Genomic_DNA"/>
</dbReference>
<keyword evidence="2" id="KW-0489">Methyltransferase</keyword>
<dbReference type="GO" id="GO:0032259">
    <property type="term" value="P:methylation"/>
    <property type="evidence" value="ECO:0007669"/>
    <property type="project" value="UniProtKB-KW"/>
</dbReference>
<reference evidence="2" key="1">
    <citation type="journal article" date="2020" name="mSystems">
        <title>Genome- and Community-Level Interaction Insights into Carbon Utilization and Element Cycling Functions of Hydrothermarchaeota in Hydrothermal Sediment.</title>
        <authorList>
            <person name="Zhou Z."/>
            <person name="Liu Y."/>
            <person name="Xu W."/>
            <person name="Pan J."/>
            <person name="Luo Z.H."/>
            <person name="Li M."/>
        </authorList>
    </citation>
    <scope>NUCLEOTIDE SEQUENCE [LARGE SCALE GENOMIC DNA]</scope>
    <source>
        <strain evidence="2">SpSt-885</strain>
    </source>
</reference>
<evidence type="ECO:0000259" key="1">
    <source>
        <dbReference type="Pfam" id="PF08241"/>
    </source>
</evidence>
<feature type="domain" description="Methyltransferase type 11" evidence="1">
    <location>
        <begin position="62"/>
        <end position="155"/>
    </location>
</feature>
<name>A0A7J3SJQ0_9CREN</name>
<dbReference type="SUPFAM" id="SSF53335">
    <property type="entry name" value="S-adenosyl-L-methionine-dependent methyltransferases"/>
    <property type="match status" value="1"/>
</dbReference>
<organism evidence="2">
    <name type="scientific">Fervidicoccus fontis</name>
    <dbReference type="NCBI Taxonomy" id="683846"/>
    <lineage>
        <taxon>Archaea</taxon>
        <taxon>Thermoproteota</taxon>
        <taxon>Thermoprotei</taxon>
        <taxon>Fervidicoccales</taxon>
        <taxon>Fervidicoccaceae</taxon>
        <taxon>Fervidicoccus</taxon>
    </lineage>
</organism>
<dbReference type="GO" id="GO:0008757">
    <property type="term" value="F:S-adenosylmethionine-dependent methyltransferase activity"/>
    <property type="evidence" value="ECO:0007669"/>
    <property type="project" value="InterPro"/>
</dbReference>
<dbReference type="Pfam" id="PF08241">
    <property type="entry name" value="Methyltransf_11"/>
    <property type="match status" value="1"/>
</dbReference>
<dbReference type="Gene3D" id="3.40.50.150">
    <property type="entry name" value="Vaccinia Virus protein VP39"/>
    <property type="match status" value="1"/>
</dbReference>
<accession>A0A7J3SJQ0</accession>
<gene>
    <name evidence="2" type="ORF">ENW83_01455</name>
</gene>
<protein>
    <submittedName>
        <fullName evidence="2">Class I SAM-dependent methyltransferase</fullName>
    </submittedName>
</protein>
<keyword evidence="2" id="KW-0808">Transferase</keyword>
<dbReference type="CDD" id="cd02440">
    <property type="entry name" value="AdoMet_MTases"/>
    <property type="match status" value="1"/>
</dbReference>
<dbReference type="PANTHER" id="PTHR43861:SF6">
    <property type="entry name" value="METHYLTRANSFERASE TYPE 11"/>
    <property type="match status" value="1"/>
</dbReference>
<dbReference type="PANTHER" id="PTHR43861">
    <property type="entry name" value="TRANS-ACONITATE 2-METHYLTRANSFERASE-RELATED"/>
    <property type="match status" value="1"/>
</dbReference>